<gene>
    <name evidence="1" type="ORF">A3H02_01290</name>
</gene>
<name>A0A1G2F0T6_9BACT</name>
<evidence type="ECO:0000313" key="1">
    <source>
        <dbReference type="EMBL" id="OGZ31684.1"/>
    </source>
</evidence>
<dbReference type="EMBL" id="MHMS01000023">
    <property type="protein sequence ID" value="OGZ31684.1"/>
    <property type="molecule type" value="Genomic_DNA"/>
</dbReference>
<accession>A0A1G2F0T6</accession>
<dbReference type="AlphaFoldDB" id="A0A1G2F0T6"/>
<organism evidence="1 2">
    <name type="scientific">Candidatus Niyogibacteria bacterium RIFCSPLOWO2_12_FULL_41_13</name>
    <dbReference type="NCBI Taxonomy" id="1801726"/>
    <lineage>
        <taxon>Bacteria</taxon>
        <taxon>Candidatus Niyogiibacteriota</taxon>
    </lineage>
</organism>
<sequence length="65" mass="7440">MGKNNKMIKPINITPLNTSKELIFECKKCKLHGIMHLENSIINTDSEANPLRPLDFDCPQCKEKL</sequence>
<dbReference type="Proteomes" id="UP000176787">
    <property type="component" value="Unassembled WGS sequence"/>
</dbReference>
<comment type="caution">
    <text evidence="1">The sequence shown here is derived from an EMBL/GenBank/DDBJ whole genome shotgun (WGS) entry which is preliminary data.</text>
</comment>
<evidence type="ECO:0000313" key="2">
    <source>
        <dbReference type="Proteomes" id="UP000176787"/>
    </source>
</evidence>
<protein>
    <submittedName>
        <fullName evidence="1">Uncharacterized protein</fullName>
    </submittedName>
</protein>
<proteinExistence type="predicted"/>
<reference evidence="1 2" key="1">
    <citation type="journal article" date="2016" name="Nat. Commun.">
        <title>Thousands of microbial genomes shed light on interconnected biogeochemical processes in an aquifer system.</title>
        <authorList>
            <person name="Anantharaman K."/>
            <person name="Brown C.T."/>
            <person name="Hug L.A."/>
            <person name="Sharon I."/>
            <person name="Castelle C.J."/>
            <person name="Probst A.J."/>
            <person name="Thomas B.C."/>
            <person name="Singh A."/>
            <person name="Wilkins M.J."/>
            <person name="Karaoz U."/>
            <person name="Brodie E.L."/>
            <person name="Williams K.H."/>
            <person name="Hubbard S.S."/>
            <person name="Banfield J.F."/>
        </authorList>
    </citation>
    <scope>NUCLEOTIDE SEQUENCE [LARGE SCALE GENOMIC DNA]</scope>
</reference>